<evidence type="ECO:0000256" key="6">
    <source>
        <dbReference type="SAM" id="Phobius"/>
    </source>
</evidence>
<dbReference type="Proteomes" id="UP001597296">
    <property type="component" value="Unassembled WGS sequence"/>
</dbReference>
<dbReference type="InterPro" id="IPR038078">
    <property type="entry name" value="PhoU-like_sf"/>
</dbReference>
<comment type="subcellular location">
    <subcellularLocation>
        <location evidence="1">Cell membrane</location>
        <topology evidence="1">Multi-pass membrane protein</topology>
    </subcellularLocation>
</comment>
<dbReference type="Pfam" id="PF01895">
    <property type="entry name" value="PhoU"/>
    <property type="match status" value="2"/>
</dbReference>
<reference evidence="9" key="1">
    <citation type="journal article" date="2019" name="Int. J. Syst. Evol. Microbiol.">
        <title>The Global Catalogue of Microorganisms (GCM) 10K type strain sequencing project: providing services to taxonomists for standard genome sequencing and annotation.</title>
        <authorList>
            <consortium name="The Broad Institute Genomics Platform"/>
            <consortium name="The Broad Institute Genome Sequencing Center for Infectious Disease"/>
            <person name="Wu L."/>
            <person name="Ma J."/>
        </authorList>
    </citation>
    <scope>NUCLEOTIDE SEQUENCE [LARGE SCALE GENOMIC DNA]</scope>
    <source>
        <strain evidence="9">KCTC 15012</strain>
    </source>
</reference>
<keyword evidence="4 6" id="KW-1133">Transmembrane helix</keyword>
<keyword evidence="9" id="KW-1185">Reference proteome</keyword>
<gene>
    <name evidence="8" type="ORF">ACFSNB_18140</name>
</gene>
<dbReference type="SUPFAM" id="SSF109755">
    <property type="entry name" value="PhoU-like"/>
    <property type="match status" value="1"/>
</dbReference>
<accession>A0ABW5CG31</accession>
<dbReference type="RefSeq" id="WP_377319152.1">
    <property type="nucleotide sequence ID" value="NZ_JBHUIY010000068.1"/>
</dbReference>
<proteinExistence type="predicted"/>
<dbReference type="PANTHER" id="PTHR10010:SF46">
    <property type="entry name" value="SODIUM-DEPENDENT PHOSPHATE TRANSPORT PROTEIN 2B"/>
    <property type="match status" value="1"/>
</dbReference>
<feature type="domain" description="PhoU" evidence="7">
    <location>
        <begin position="342"/>
        <end position="421"/>
    </location>
</feature>
<dbReference type="InterPro" id="IPR026022">
    <property type="entry name" value="PhoU_dom"/>
</dbReference>
<feature type="transmembrane region" description="Helical" evidence="6">
    <location>
        <begin position="50"/>
        <end position="74"/>
    </location>
</feature>
<feature type="domain" description="PhoU" evidence="7">
    <location>
        <begin position="450"/>
        <end position="530"/>
    </location>
</feature>
<dbReference type="NCBIfam" id="NF037997">
    <property type="entry name" value="Na_Pi_symport"/>
    <property type="match status" value="1"/>
</dbReference>
<dbReference type="PANTHER" id="PTHR10010">
    <property type="entry name" value="SOLUTE CARRIER FAMILY 34 SODIUM PHOSPHATE , MEMBER 2-RELATED"/>
    <property type="match status" value="1"/>
</dbReference>
<dbReference type="Pfam" id="PF02690">
    <property type="entry name" value="Na_Pi_cotrans"/>
    <property type="match status" value="2"/>
</dbReference>
<feature type="transmembrane region" description="Helical" evidence="6">
    <location>
        <begin position="134"/>
        <end position="154"/>
    </location>
</feature>
<feature type="transmembrane region" description="Helical" evidence="6">
    <location>
        <begin position="94"/>
        <end position="122"/>
    </location>
</feature>
<evidence type="ECO:0000256" key="3">
    <source>
        <dbReference type="ARBA" id="ARBA00022692"/>
    </source>
</evidence>
<feature type="transmembrane region" description="Helical" evidence="6">
    <location>
        <begin position="275"/>
        <end position="297"/>
    </location>
</feature>
<name>A0ABW5CG31_9PROT</name>
<feature type="transmembrane region" description="Helical" evidence="6">
    <location>
        <begin position="205"/>
        <end position="225"/>
    </location>
</feature>
<feature type="transmembrane region" description="Helical" evidence="6">
    <location>
        <begin position="245"/>
        <end position="263"/>
    </location>
</feature>
<evidence type="ECO:0000256" key="2">
    <source>
        <dbReference type="ARBA" id="ARBA00022475"/>
    </source>
</evidence>
<protein>
    <submittedName>
        <fullName evidence="8">Na/Pi cotransporter family protein</fullName>
    </submittedName>
</protein>
<sequence length="551" mass="58718">MSEISVVVNILGAAALLLWGLRMVGTGVTRTFGADLRRWINLGTGNRLKALLTGLVVTIALQSSTATCLMAASFAGRGLMDGAIAQSVMLGANVGTSAVVTLLTFDLGPLSALLVLVGVGLFRSGPGKRRHLARILIGLGLMLLSLRLLDLASLPLRESDRLHQVLHDLDGMPLLGLGLAAGIAMLAHSSIASILLILPLAAQGAFGLTFGLALILGANLGSALPPVFETGHDKPAVRRVPLGNALVRLAGCALAFALLDPIARGVGALSADGAMRLVAFHLAFNLALALLALPLVGPIARLVKRLRPDVIQPDAPGQPKYLDERALETPSVAIAAAARETLRVADLVEAMLLKSREALRADDLGAAGEIARMDNVVDALHHAVKLYLARLANEDMDEAERGRASDIMTFVINLEHIGDIIDRNLRELAEKKIRQRLSFSPEGFDDLTALFALTLDNLKLAMTVFVTGDLRLARRLIAEKAEIRALEKRATEAHLARIGGGRRESIETSTLHLDILRDLKRINAHIASVAYPILEQRGELVATRLRPQGES</sequence>
<keyword evidence="5 6" id="KW-0472">Membrane</keyword>
<keyword evidence="2" id="KW-1003">Cell membrane</keyword>
<evidence type="ECO:0000256" key="4">
    <source>
        <dbReference type="ARBA" id="ARBA00022989"/>
    </source>
</evidence>
<keyword evidence="3 6" id="KW-0812">Transmembrane</keyword>
<feature type="transmembrane region" description="Helical" evidence="6">
    <location>
        <begin position="174"/>
        <end position="198"/>
    </location>
</feature>
<dbReference type="Gene3D" id="1.20.58.220">
    <property type="entry name" value="Phosphate transport system protein phou homolog 2, domain 2"/>
    <property type="match status" value="1"/>
</dbReference>
<evidence type="ECO:0000313" key="8">
    <source>
        <dbReference type="EMBL" id="MFD2235721.1"/>
    </source>
</evidence>
<evidence type="ECO:0000259" key="7">
    <source>
        <dbReference type="Pfam" id="PF01895"/>
    </source>
</evidence>
<evidence type="ECO:0000313" key="9">
    <source>
        <dbReference type="Proteomes" id="UP001597296"/>
    </source>
</evidence>
<feature type="transmembrane region" description="Helical" evidence="6">
    <location>
        <begin position="6"/>
        <end position="29"/>
    </location>
</feature>
<evidence type="ECO:0000256" key="1">
    <source>
        <dbReference type="ARBA" id="ARBA00004651"/>
    </source>
</evidence>
<dbReference type="InterPro" id="IPR003841">
    <property type="entry name" value="Na/Pi_transpt"/>
</dbReference>
<comment type="caution">
    <text evidence="8">The sequence shown here is derived from an EMBL/GenBank/DDBJ whole genome shotgun (WGS) entry which is preliminary data.</text>
</comment>
<evidence type="ECO:0000256" key="5">
    <source>
        <dbReference type="ARBA" id="ARBA00023136"/>
    </source>
</evidence>
<organism evidence="8 9">
    <name type="scientific">Phaeospirillum tilakii</name>
    <dbReference type="NCBI Taxonomy" id="741673"/>
    <lineage>
        <taxon>Bacteria</taxon>
        <taxon>Pseudomonadati</taxon>
        <taxon>Pseudomonadota</taxon>
        <taxon>Alphaproteobacteria</taxon>
        <taxon>Rhodospirillales</taxon>
        <taxon>Rhodospirillaceae</taxon>
        <taxon>Phaeospirillum</taxon>
    </lineage>
</organism>
<dbReference type="EMBL" id="JBHUIY010000068">
    <property type="protein sequence ID" value="MFD2235721.1"/>
    <property type="molecule type" value="Genomic_DNA"/>
</dbReference>